<protein>
    <recommendedName>
        <fullName evidence="2">Xaa-Pro dipeptidyl-peptidase-like domain-containing protein</fullName>
    </recommendedName>
</protein>
<dbReference type="AlphaFoldDB" id="A0AB34G818"/>
<keyword evidence="4" id="KW-1185">Reference proteome</keyword>
<dbReference type="Gene3D" id="3.40.50.1820">
    <property type="entry name" value="alpha/beta hydrolase"/>
    <property type="match status" value="1"/>
</dbReference>
<feature type="domain" description="Xaa-Pro dipeptidyl-peptidase-like" evidence="2">
    <location>
        <begin position="56"/>
        <end position="154"/>
    </location>
</feature>
<name>A0AB34G818_9HYPO</name>
<keyword evidence="1" id="KW-0378">Hydrolase</keyword>
<dbReference type="PANTHER" id="PTHR22946:SF9">
    <property type="entry name" value="POLYKETIDE TRANSFERASE AF380"/>
    <property type="match status" value="1"/>
</dbReference>
<dbReference type="InterPro" id="IPR050261">
    <property type="entry name" value="FrsA_esterase"/>
</dbReference>
<dbReference type="SUPFAM" id="SSF53474">
    <property type="entry name" value="alpha/beta-Hydrolases"/>
    <property type="match status" value="1"/>
</dbReference>
<sequence length="309" mass="33271">MAVAGIERRVDIRIATQTDEWMCGWLYTSQKFTASNPGPALVLAHGLGGTKELKLDVFADRFNQAGYTCVVFDYRCSGGSQGLPRGLIDWHQQQDDWKCAIGYTRQLENVDPSQVGLFGTSFSGGHVIQLAAGDKQLKAVISQCPFTSGLQSSLCMGIAASLKLAGLGILDALFGSAEKPVTVRLTGKPGETALMNAPDVLTTFPSLVPDGHPFQQTVPARLTSTLPFLRPGSYASEVECPILFGICGTDSVAPAQTTLEYAKKAPKGVIRWYDVGHFDIYSGPPFEEAMKGYQAFLQEFLPTKGHGEA</sequence>
<dbReference type="InterPro" id="IPR000383">
    <property type="entry name" value="Xaa-Pro-like_dom"/>
</dbReference>
<accession>A0AB34G818</accession>
<organism evidence="3 4">
    <name type="scientific">Purpureocillium lavendulum</name>
    <dbReference type="NCBI Taxonomy" id="1247861"/>
    <lineage>
        <taxon>Eukaryota</taxon>
        <taxon>Fungi</taxon>
        <taxon>Dikarya</taxon>
        <taxon>Ascomycota</taxon>
        <taxon>Pezizomycotina</taxon>
        <taxon>Sordariomycetes</taxon>
        <taxon>Hypocreomycetidae</taxon>
        <taxon>Hypocreales</taxon>
        <taxon>Ophiocordycipitaceae</taxon>
        <taxon>Purpureocillium</taxon>
    </lineage>
</organism>
<dbReference type="EMBL" id="JAQHRD010000001">
    <property type="protein sequence ID" value="KAJ6447229.1"/>
    <property type="molecule type" value="Genomic_DNA"/>
</dbReference>
<dbReference type="Pfam" id="PF02129">
    <property type="entry name" value="Peptidase_S15"/>
    <property type="match status" value="1"/>
</dbReference>
<dbReference type="PANTHER" id="PTHR22946">
    <property type="entry name" value="DIENELACTONE HYDROLASE DOMAIN-CONTAINING PROTEIN-RELATED"/>
    <property type="match status" value="1"/>
</dbReference>
<evidence type="ECO:0000313" key="3">
    <source>
        <dbReference type="EMBL" id="KAJ6447229.1"/>
    </source>
</evidence>
<reference evidence="3" key="1">
    <citation type="submission" date="2023-01" db="EMBL/GenBank/DDBJ databases">
        <title>The growth and conidiation of Purpureocillium lavendulum are regulated by nitrogen source and histone H3K14 acetylation.</title>
        <authorList>
            <person name="Tang P."/>
            <person name="Han J."/>
            <person name="Zhang C."/>
            <person name="Tang P."/>
            <person name="Qi F."/>
            <person name="Zhang K."/>
            <person name="Liang L."/>
        </authorList>
    </citation>
    <scope>NUCLEOTIDE SEQUENCE</scope>
    <source>
        <strain evidence="3">YMF1.00683</strain>
    </source>
</reference>
<dbReference type="GO" id="GO:0016788">
    <property type="term" value="F:hydrolase activity, acting on ester bonds"/>
    <property type="evidence" value="ECO:0007669"/>
    <property type="project" value="UniProtKB-ARBA"/>
</dbReference>
<proteinExistence type="predicted"/>
<evidence type="ECO:0000256" key="1">
    <source>
        <dbReference type="ARBA" id="ARBA00022801"/>
    </source>
</evidence>
<evidence type="ECO:0000313" key="4">
    <source>
        <dbReference type="Proteomes" id="UP001163105"/>
    </source>
</evidence>
<comment type="caution">
    <text evidence="3">The sequence shown here is derived from an EMBL/GenBank/DDBJ whole genome shotgun (WGS) entry which is preliminary data.</text>
</comment>
<dbReference type="Proteomes" id="UP001163105">
    <property type="component" value="Unassembled WGS sequence"/>
</dbReference>
<gene>
    <name evidence="3" type="ORF">O9K51_02004</name>
</gene>
<evidence type="ECO:0000259" key="2">
    <source>
        <dbReference type="Pfam" id="PF02129"/>
    </source>
</evidence>
<dbReference type="InterPro" id="IPR029058">
    <property type="entry name" value="AB_hydrolase_fold"/>
</dbReference>